<organism evidence="1 2">
    <name type="scientific">Allocatelliglobosispora scoriae</name>
    <dbReference type="NCBI Taxonomy" id="643052"/>
    <lineage>
        <taxon>Bacteria</taxon>
        <taxon>Bacillati</taxon>
        <taxon>Actinomycetota</taxon>
        <taxon>Actinomycetes</taxon>
        <taxon>Micromonosporales</taxon>
        <taxon>Micromonosporaceae</taxon>
        <taxon>Allocatelliglobosispora</taxon>
    </lineage>
</organism>
<dbReference type="EMBL" id="JACHMN010000002">
    <property type="protein sequence ID" value="MBB5868940.1"/>
    <property type="molecule type" value="Genomic_DNA"/>
</dbReference>
<evidence type="ECO:0000313" key="1">
    <source>
        <dbReference type="EMBL" id="MBB5868940.1"/>
    </source>
</evidence>
<dbReference type="RefSeq" id="WP_184835242.1">
    <property type="nucleotide sequence ID" value="NZ_JACHMN010000002.1"/>
</dbReference>
<name>A0A841BQ39_9ACTN</name>
<protein>
    <submittedName>
        <fullName evidence="1">Uncharacterized protein</fullName>
    </submittedName>
</protein>
<reference evidence="1 2" key="1">
    <citation type="submission" date="2020-08" db="EMBL/GenBank/DDBJ databases">
        <title>Sequencing the genomes of 1000 actinobacteria strains.</title>
        <authorList>
            <person name="Klenk H.-P."/>
        </authorList>
    </citation>
    <scope>NUCLEOTIDE SEQUENCE [LARGE SCALE GENOMIC DNA]</scope>
    <source>
        <strain evidence="1 2">DSM 45362</strain>
    </source>
</reference>
<accession>A0A841BQ39</accession>
<proteinExistence type="predicted"/>
<keyword evidence="2" id="KW-1185">Reference proteome</keyword>
<evidence type="ECO:0000313" key="2">
    <source>
        <dbReference type="Proteomes" id="UP000587527"/>
    </source>
</evidence>
<gene>
    <name evidence="1" type="ORF">F4553_002319</name>
</gene>
<sequence>MSPLFSLMDIAWCRLCDTQLVPDFEAGMRVYRCPLPCERRSPVDAEVFESIVRDVLNGHAPHLFRRRDHGEPHPAALLARVSVGAAIRQAELRLQWRVSRVVFA</sequence>
<dbReference type="Proteomes" id="UP000587527">
    <property type="component" value="Unassembled WGS sequence"/>
</dbReference>
<dbReference type="AlphaFoldDB" id="A0A841BQ39"/>
<comment type="caution">
    <text evidence="1">The sequence shown here is derived from an EMBL/GenBank/DDBJ whole genome shotgun (WGS) entry which is preliminary data.</text>
</comment>